<dbReference type="AlphaFoldDB" id="A0A0R0AP64"/>
<dbReference type="PANTHER" id="PTHR47870">
    <property type="entry name" value="CYTOCHROME C-TYPE BIOGENESIS PROTEIN CCMH"/>
    <property type="match status" value="1"/>
</dbReference>
<keyword evidence="5" id="KW-0812">Transmembrane</keyword>
<dbReference type="InterPro" id="IPR056412">
    <property type="entry name" value="Ig_CycH"/>
</dbReference>
<evidence type="ECO:0000256" key="3">
    <source>
        <dbReference type="ARBA" id="ARBA00022803"/>
    </source>
</evidence>
<dbReference type="RefSeq" id="WP_057505980.1">
    <property type="nucleotide sequence ID" value="NZ_LLXS01000017.1"/>
</dbReference>
<dbReference type="InterPro" id="IPR011990">
    <property type="entry name" value="TPR-like_helical_dom_sf"/>
</dbReference>
<feature type="transmembrane region" description="Helical" evidence="5">
    <location>
        <begin position="33"/>
        <end position="52"/>
    </location>
</feature>
<comment type="caution">
    <text evidence="8">The sequence shown here is derived from an EMBL/GenBank/DDBJ whole genome shotgun (WGS) entry which is preliminary data.</text>
</comment>
<dbReference type="Pfam" id="PF23892">
    <property type="entry name" value="Ig_CycH"/>
    <property type="match status" value="1"/>
</dbReference>
<dbReference type="Pfam" id="PF23914">
    <property type="entry name" value="TPR_CcmH_CycH"/>
    <property type="match status" value="1"/>
</dbReference>
<gene>
    <name evidence="8" type="ORF">ARC78_08500</name>
</gene>
<dbReference type="PANTHER" id="PTHR47870:SF1">
    <property type="entry name" value="CYTOCHROME C-TYPE BIOGENESIS PROTEIN CCMH"/>
    <property type="match status" value="1"/>
</dbReference>
<evidence type="ECO:0000259" key="7">
    <source>
        <dbReference type="Pfam" id="PF23914"/>
    </source>
</evidence>
<keyword evidence="9" id="KW-1185">Reference proteome</keyword>
<evidence type="ECO:0000256" key="1">
    <source>
        <dbReference type="ARBA" id="ARBA00022737"/>
    </source>
</evidence>
<feature type="transmembrane region" description="Helical" evidence="5">
    <location>
        <begin position="6"/>
        <end position="26"/>
    </location>
</feature>
<dbReference type="Gene3D" id="1.25.40.10">
    <property type="entry name" value="Tetratricopeptide repeat domain"/>
    <property type="match status" value="1"/>
</dbReference>
<dbReference type="SMART" id="SM00028">
    <property type="entry name" value="TPR"/>
    <property type="match status" value="1"/>
</dbReference>
<dbReference type="InterPro" id="IPR051263">
    <property type="entry name" value="C-type_cytochrome_biogenesis"/>
</dbReference>
<reference evidence="8 9" key="1">
    <citation type="submission" date="2015-10" db="EMBL/GenBank/DDBJ databases">
        <title>Genome sequencing and analysis of members of genus Stenotrophomonas.</title>
        <authorList>
            <person name="Patil P.P."/>
            <person name="Midha S."/>
            <person name="Patil P.B."/>
        </authorList>
    </citation>
    <scope>NUCLEOTIDE SEQUENCE [LARGE SCALE GENOMIC DNA]</scope>
    <source>
        <strain evidence="8 9">JCM 9942</strain>
    </source>
</reference>
<evidence type="ECO:0000256" key="2">
    <source>
        <dbReference type="ARBA" id="ARBA00022748"/>
    </source>
</evidence>
<accession>A0A0R0AP64</accession>
<dbReference type="InterPro" id="IPR019734">
    <property type="entry name" value="TPR_rpt"/>
</dbReference>
<dbReference type="GO" id="GO:0017004">
    <property type="term" value="P:cytochrome complex assembly"/>
    <property type="evidence" value="ECO:0007669"/>
    <property type="project" value="UniProtKB-KW"/>
</dbReference>
<keyword evidence="5" id="KW-1133">Transmembrane helix</keyword>
<dbReference type="InterPro" id="IPR056413">
    <property type="entry name" value="TPR_CcmH_CycH"/>
</dbReference>
<name>A0A0R0AP64_9GAMM</name>
<proteinExistence type="predicted"/>
<evidence type="ECO:0000313" key="9">
    <source>
        <dbReference type="Proteomes" id="UP000050836"/>
    </source>
</evidence>
<evidence type="ECO:0000256" key="5">
    <source>
        <dbReference type="SAM" id="Phobius"/>
    </source>
</evidence>
<evidence type="ECO:0000256" key="4">
    <source>
        <dbReference type="PROSITE-ProRule" id="PRU00339"/>
    </source>
</evidence>
<dbReference type="SUPFAM" id="SSF48452">
    <property type="entry name" value="TPR-like"/>
    <property type="match status" value="1"/>
</dbReference>
<keyword evidence="5" id="KW-0472">Membrane</keyword>
<sequence length="347" mass="36364">MVSGLFLALAGLLAAVAGGWMLWPLLRAGKRGIWGTLVAAMVVATIGLYQWLGTPAALQPQARAAAAPQTLEEGITQLQAALEKNPERADGWTLLARSQLELGRVAEAAAAYERAVQLMPDEPALLVEAAQTRAQAEPSFLFDETGLRWLQHARTLAPDNERAIWLIGIAQRQRGQAEQAARTWESLLPRLQPAAAAALQEQIAAARAAAGPAADGPAGAAPAASGAGLQVRVTLTPALATRATSRNDTLFVIARVPGGPPMPVAVERHPAPQQPLTVVLDDTDSPMPTAKLSSLRQVEVFARLSQSGTAIRQNGDIESAPVIVTLPADAPVELLLDLPSRGAGIGR</sequence>
<feature type="domain" description="Cytochrome c-type biogenesis protein H TPR" evidence="7">
    <location>
        <begin position="69"/>
        <end position="194"/>
    </location>
</feature>
<protein>
    <submittedName>
        <fullName evidence="8">Cytochrome C biogenesis protein</fullName>
    </submittedName>
</protein>
<evidence type="ECO:0000313" key="8">
    <source>
        <dbReference type="EMBL" id="KRG42721.1"/>
    </source>
</evidence>
<keyword evidence="3 4" id="KW-0802">TPR repeat</keyword>
<feature type="repeat" description="TPR" evidence="4">
    <location>
        <begin position="89"/>
        <end position="122"/>
    </location>
</feature>
<keyword evidence="2" id="KW-0201">Cytochrome c-type biogenesis</keyword>
<dbReference type="Proteomes" id="UP000050836">
    <property type="component" value="Unassembled WGS sequence"/>
</dbReference>
<dbReference type="PROSITE" id="PS50005">
    <property type="entry name" value="TPR"/>
    <property type="match status" value="1"/>
</dbReference>
<dbReference type="EMBL" id="LLXS01000017">
    <property type="protein sequence ID" value="KRG42721.1"/>
    <property type="molecule type" value="Genomic_DNA"/>
</dbReference>
<feature type="domain" description="Cytochrome c-type biogenesis protein H Ig-like" evidence="6">
    <location>
        <begin position="229"/>
        <end position="337"/>
    </location>
</feature>
<evidence type="ECO:0000259" key="6">
    <source>
        <dbReference type="Pfam" id="PF23892"/>
    </source>
</evidence>
<keyword evidence="1" id="KW-0677">Repeat</keyword>
<organism evidence="8 9">
    <name type="scientific">Stenotrophomonas pictorum JCM 9942</name>
    <dbReference type="NCBI Taxonomy" id="1236960"/>
    <lineage>
        <taxon>Bacteria</taxon>
        <taxon>Pseudomonadati</taxon>
        <taxon>Pseudomonadota</taxon>
        <taxon>Gammaproteobacteria</taxon>
        <taxon>Lysobacterales</taxon>
        <taxon>Lysobacteraceae</taxon>
        <taxon>Stenotrophomonas</taxon>
    </lineage>
</organism>